<evidence type="ECO:0000256" key="4">
    <source>
        <dbReference type="PROSITE-ProRule" id="PRU00335"/>
    </source>
</evidence>
<keyword evidence="1" id="KW-0805">Transcription regulation</keyword>
<dbReference type="PANTHER" id="PTHR47506">
    <property type="entry name" value="TRANSCRIPTIONAL REGULATORY PROTEIN"/>
    <property type="match status" value="1"/>
</dbReference>
<keyword evidence="3" id="KW-0804">Transcription</keyword>
<dbReference type="InterPro" id="IPR009057">
    <property type="entry name" value="Homeodomain-like_sf"/>
</dbReference>
<dbReference type="InterPro" id="IPR001647">
    <property type="entry name" value="HTH_TetR"/>
</dbReference>
<dbReference type="Gene3D" id="1.10.357.10">
    <property type="entry name" value="Tetracycline Repressor, domain 2"/>
    <property type="match status" value="1"/>
</dbReference>
<dbReference type="SUPFAM" id="SSF46689">
    <property type="entry name" value="Homeodomain-like"/>
    <property type="match status" value="1"/>
</dbReference>
<protein>
    <submittedName>
        <fullName evidence="6">TetR family transcriptional regulator</fullName>
    </submittedName>
</protein>
<dbReference type="RefSeq" id="WP_109021794.1">
    <property type="nucleotide sequence ID" value="NZ_AP025028.1"/>
</dbReference>
<evidence type="ECO:0000256" key="3">
    <source>
        <dbReference type="ARBA" id="ARBA00023163"/>
    </source>
</evidence>
<reference evidence="6 7" key="1">
    <citation type="submission" date="2021-08" db="EMBL/GenBank/DDBJ databases">
        <title>Complete genome sequence of Leptospira kobayashii strain E30.</title>
        <authorList>
            <person name="Nakao R."/>
            <person name="Nakamura S."/>
            <person name="Masuzawa T."/>
            <person name="Koizumi N."/>
        </authorList>
    </citation>
    <scope>NUCLEOTIDE SEQUENCE [LARGE SCALE GENOMIC DNA]</scope>
    <source>
        <strain evidence="6 7">E30</strain>
    </source>
</reference>
<dbReference type="EMBL" id="AP025028">
    <property type="protein sequence ID" value="BDA77183.1"/>
    <property type="molecule type" value="Genomic_DNA"/>
</dbReference>
<dbReference type="Proteomes" id="UP000245263">
    <property type="component" value="Chromosome 1"/>
</dbReference>
<evidence type="ECO:0000256" key="1">
    <source>
        <dbReference type="ARBA" id="ARBA00023015"/>
    </source>
</evidence>
<evidence type="ECO:0000313" key="7">
    <source>
        <dbReference type="Proteomes" id="UP000245263"/>
    </source>
</evidence>
<evidence type="ECO:0000313" key="6">
    <source>
        <dbReference type="EMBL" id="BDA77183.1"/>
    </source>
</evidence>
<evidence type="ECO:0000256" key="2">
    <source>
        <dbReference type="ARBA" id="ARBA00023125"/>
    </source>
</evidence>
<accession>A0ABM7UFL2</accession>
<sequence length="180" mass="20704">MGRVKCFERTDILDKAIQLFWRKGYADTSLSDLEKATGVNKSGLYSEFKDKDDFFCETLKRFSQSNCYLENLSREPLGWKNIEFFLKSKLTNKGQKGCYFSNTIREYSIIPEEAKRFMEQTQLGVRNAMIENIQATGTEKNPEVLTDMILTFHMGVNLKLNAVEPALLEGEIDTFLAIIK</sequence>
<organism evidence="6 7">
    <name type="scientific">Leptospira kobayashii</name>
    <dbReference type="NCBI Taxonomy" id="1917830"/>
    <lineage>
        <taxon>Bacteria</taxon>
        <taxon>Pseudomonadati</taxon>
        <taxon>Spirochaetota</taxon>
        <taxon>Spirochaetia</taxon>
        <taxon>Leptospirales</taxon>
        <taxon>Leptospiraceae</taxon>
        <taxon>Leptospira</taxon>
    </lineage>
</organism>
<feature type="DNA-binding region" description="H-T-H motif" evidence="4">
    <location>
        <begin position="29"/>
        <end position="48"/>
    </location>
</feature>
<name>A0ABM7UFL2_9LEPT</name>
<dbReference type="Pfam" id="PF00440">
    <property type="entry name" value="TetR_N"/>
    <property type="match status" value="1"/>
</dbReference>
<keyword evidence="7" id="KW-1185">Reference proteome</keyword>
<dbReference type="PROSITE" id="PS50977">
    <property type="entry name" value="HTH_TETR_2"/>
    <property type="match status" value="1"/>
</dbReference>
<evidence type="ECO:0000259" key="5">
    <source>
        <dbReference type="PROSITE" id="PS50977"/>
    </source>
</evidence>
<dbReference type="PANTHER" id="PTHR47506:SF1">
    <property type="entry name" value="HTH-TYPE TRANSCRIPTIONAL REGULATOR YJDC"/>
    <property type="match status" value="1"/>
</dbReference>
<keyword evidence="2 4" id="KW-0238">DNA-binding</keyword>
<feature type="domain" description="HTH tetR-type" evidence="5">
    <location>
        <begin position="6"/>
        <end position="66"/>
    </location>
</feature>
<gene>
    <name evidence="6" type="primary">mexR</name>
    <name evidence="6" type="ORF">LPTSP3_g01130</name>
</gene>
<dbReference type="PRINTS" id="PR00455">
    <property type="entry name" value="HTHTETR"/>
</dbReference>
<proteinExistence type="predicted"/>